<dbReference type="Proteomes" id="UP000013085">
    <property type="component" value="Unassembled WGS sequence"/>
</dbReference>
<dbReference type="AlphaFoldDB" id="A0A0E2H1G6"/>
<dbReference type="PATRIC" id="fig|999408.3.peg.6029"/>
<organism evidence="1 2">
    <name type="scientific">[Clostridium] clostridioforme 90A8</name>
    <dbReference type="NCBI Taxonomy" id="999408"/>
    <lineage>
        <taxon>Bacteria</taxon>
        <taxon>Bacillati</taxon>
        <taxon>Bacillota</taxon>
        <taxon>Clostridia</taxon>
        <taxon>Lachnospirales</taxon>
        <taxon>Lachnospiraceae</taxon>
        <taxon>Enterocloster</taxon>
    </lineage>
</organism>
<reference evidence="1 2" key="1">
    <citation type="submission" date="2013-01" db="EMBL/GenBank/DDBJ databases">
        <title>The Genome Sequence of Clostridium clostridioforme 90A8.</title>
        <authorList>
            <consortium name="The Broad Institute Genome Sequencing Platform"/>
            <person name="Earl A."/>
            <person name="Ward D."/>
            <person name="Feldgarden M."/>
            <person name="Gevers D."/>
            <person name="Courvalin P."/>
            <person name="Lambert T."/>
            <person name="Walker B."/>
            <person name="Young S.K."/>
            <person name="Zeng Q."/>
            <person name="Gargeya S."/>
            <person name="Fitzgerald M."/>
            <person name="Haas B."/>
            <person name="Abouelleil A."/>
            <person name="Alvarado L."/>
            <person name="Arachchi H.M."/>
            <person name="Berlin A.M."/>
            <person name="Chapman S.B."/>
            <person name="Dewar J."/>
            <person name="Goldberg J."/>
            <person name="Griggs A."/>
            <person name="Gujja S."/>
            <person name="Hansen M."/>
            <person name="Howarth C."/>
            <person name="Imamovic A."/>
            <person name="Larimer J."/>
            <person name="McCowan C."/>
            <person name="Murphy C."/>
            <person name="Neiman D."/>
            <person name="Pearson M."/>
            <person name="Priest M."/>
            <person name="Roberts A."/>
            <person name="Saif S."/>
            <person name="Shea T."/>
            <person name="Sisk P."/>
            <person name="Sykes S."/>
            <person name="Wortman J."/>
            <person name="Nusbaum C."/>
            <person name="Birren B."/>
        </authorList>
    </citation>
    <scope>NUCLEOTIDE SEQUENCE [LARGE SCALE GENOMIC DNA]</scope>
    <source>
        <strain evidence="1 2">90A8</strain>
    </source>
</reference>
<evidence type="ECO:0000313" key="2">
    <source>
        <dbReference type="Proteomes" id="UP000013085"/>
    </source>
</evidence>
<sequence>MTCHNYLLVIMDVWIPTERAAEGMKDTDKPRDKVSGFVQGEKTFFDDIRNSLEKAVKQSAVFEEKAAEGFVNGEDEMAMGTLY</sequence>
<gene>
    <name evidence="1" type="ORF">HMPREF1090_05623</name>
</gene>
<accession>A0A0E2H1G6</accession>
<name>A0A0E2H1G6_9FIRM</name>
<dbReference type="EMBL" id="AGYR01000078">
    <property type="protein sequence ID" value="ENZ05845.1"/>
    <property type="molecule type" value="Genomic_DNA"/>
</dbReference>
<proteinExistence type="predicted"/>
<dbReference type="HOGENOM" id="CLU_2536653_0_0_9"/>
<protein>
    <submittedName>
        <fullName evidence="1">Uncharacterized protein</fullName>
    </submittedName>
</protein>
<comment type="caution">
    <text evidence="1">The sequence shown here is derived from an EMBL/GenBank/DDBJ whole genome shotgun (WGS) entry which is preliminary data.</text>
</comment>
<evidence type="ECO:0000313" key="1">
    <source>
        <dbReference type="EMBL" id="ENZ05845.1"/>
    </source>
</evidence>